<evidence type="ECO:0000313" key="3">
    <source>
        <dbReference type="Proteomes" id="UP000253490"/>
    </source>
</evidence>
<dbReference type="Proteomes" id="UP000253490">
    <property type="component" value="Unassembled WGS sequence"/>
</dbReference>
<keyword evidence="2" id="KW-0031">Aminopeptidase</keyword>
<dbReference type="Gene3D" id="3.60.70.12">
    <property type="entry name" value="L-amino peptidase D-ALA esterase/amidase"/>
    <property type="match status" value="1"/>
</dbReference>
<comment type="caution">
    <text evidence="2">The sequence shown here is derived from an EMBL/GenBank/DDBJ whole genome shotgun (WGS) entry which is preliminary data.</text>
</comment>
<dbReference type="GO" id="GO:0004177">
    <property type="term" value="F:aminopeptidase activity"/>
    <property type="evidence" value="ECO:0007669"/>
    <property type="project" value="UniProtKB-KW"/>
</dbReference>
<accession>A0A366I9A7</accession>
<keyword evidence="2" id="KW-0645">Protease</keyword>
<keyword evidence="2" id="KW-0378">Hydrolase</keyword>
<organism evidence="2 3">
    <name type="scientific">Alkalibaculum bacchi</name>
    <dbReference type="NCBI Taxonomy" id="645887"/>
    <lineage>
        <taxon>Bacteria</taxon>
        <taxon>Bacillati</taxon>
        <taxon>Bacillota</taxon>
        <taxon>Clostridia</taxon>
        <taxon>Eubacteriales</taxon>
        <taxon>Eubacteriaceae</taxon>
        <taxon>Alkalibaculum</taxon>
    </lineage>
</organism>
<dbReference type="SUPFAM" id="SSF56266">
    <property type="entry name" value="DmpA/ArgJ-like"/>
    <property type="match status" value="1"/>
</dbReference>
<dbReference type="AlphaFoldDB" id="A0A366I9A7"/>
<dbReference type="InterPro" id="IPR005321">
    <property type="entry name" value="Peptidase_S58_DmpA"/>
</dbReference>
<protein>
    <submittedName>
        <fullName evidence="2">L-aminopeptidase/D-esterase-like protein</fullName>
    </submittedName>
</protein>
<reference evidence="2 3" key="1">
    <citation type="submission" date="2018-06" db="EMBL/GenBank/DDBJ databases">
        <title>Genomic Encyclopedia of Type Strains, Phase IV (KMG-IV): sequencing the most valuable type-strain genomes for metagenomic binning, comparative biology and taxonomic classification.</title>
        <authorList>
            <person name="Goeker M."/>
        </authorList>
    </citation>
    <scope>NUCLEOTIDE SEQUENCE [LARGE SCALE GENOMIC DNA]</scope>
    <source>
        <strain evidence="2 3">DSM 22112</strain>
    </source>
</reference>
<name>A0A366I9A7_9FIRM</name>
<evidence type="ECO:0000313" key="2">
    <source>
        <dbReference type="EMBL" id="RBP65295.1"/>
    </source>
</evidence>
<dbReference type="InterPro" id="IPR016117">
    <property type="entry name" value="ArgJ-like_dom_sf"/>
</dbReference>
<sequence>MYKPRYTGYFCDVPGFALGHAMDYEGMTGVTVIRPLNKATASIDVRGASPGTRETDLLCAEKSVGEVHGIFLAGGSAFGLACADGIMDYLRSQDIGYDTGVTKVPIVPGCVIFDLAIGSPLAYPNGNMGAEAICAATTSDRSMGNIGAGTGATVGKVNGMVSAMKSGLGQASLQYGDVIVSCVIAVNAFGDVYDPFCQNEILAGPVDISNKKIKPTIDVFKDMEREASKVGGQLMNTTIGCIATNAHLNKSECLRISQMAHDGMARAINPVHTNLDGDALFTISSGDKEIDMNILGALAAEVVAKAIVNAVVTSEGIKGLYCYHDLQVAPAF</sequence>
<dbReference type="Pfam" id="PF03576">
    <property type="entry name" value="Peptidase_S58"/>
    <property type="match status" value="1"/>
</dbReference>
<dbReference type="CDD" id="cd02252">
    <property type="entry name" value="nylC_like"/>
    <property type="match status" value="1"/>
</dbReference>
<dbReference type="OrthoDB" id="9808347at2"/>
<dbReference type="PANTHER" id="PTHR36512">
    <property type="entry name" value="D-AMINOPEPTIDASE"/>
    <property type="match status" value="1"/>
</dbReference>
<dbReference type="RefSeq" id="WP_113920424.1">
    <property type="nucleotide sequence ID" value="NZ_QNRX01000007.1"/>
</dbReference>
<gene>
    <name evidence="2" type="ORF">DES36_10732</name>
</gene>
<comment type="similarity">
    <text evidence="1">Belongs to the peptidase S58 family.</text>
</comment>
<keyword evidence="3" id="KW-1185">Reference proteome</keyword>
<dbReference type="PANTHER" id="PTHR36512:SF3">
    <property type="entry name" value="BLR5678 PROTEIN"/>
    <property type="match status" value="1"/>
</dbReference>
<evidence type="ECO:0000256" key="1">
    <source>
        <dbReference type="ARBA" id="ARBA00007068"/>
    </source>
</evidence>
<proteinExistence type="inferred from homology"/>
<dbReference type="EMBL" id="QNRX01000007">
    <property type="protein sequence ID" value="RBP65295.1"/>
    <property type="molecule type" value="Genomic_DNA"/>
</dbReference>